<protein>
    <submittedName>
        <fullName evidence="1">Uncharacterized protein</fullName>
    </submittedName>
</protein>
<dbReference type="EMBL" id="AP018795">
    <property type="protein sequence ID" value="BBF66473.1"/>
    <property type="molecule type" value="Genomic_DNA"/>
</dbReference>
<name>A0A2Z6IP02_ACIFI</name>
<dbReference type="RefSeq" id="WP_126605458.1">
    <property type="nucleotide sequence ID" value="NZ_AP018795.1"/>
</dbReference>
<dbReference type="AlphaFoldDB" id="A0A2Z6IP02"/>
<keyword evidence="2" id="KW-1185">Reference proteome</keyword>
<reference evidence="1 2" key="1">
    <citation type="journal article" date="2018" name="Microbiol. Resour. Announc.">
        <title>Complete Genome Sequence of Acidithiobacillus ferridurans JCM 18981.</title>
        <authorList>
            <person name="Miyauchi T."/>
            <person name="Kouzuma A."/>
            <person name="Abe T."/>
            <person name="Watanabe K."/>
        </authorList>
    </citation>
    <scope>NUCLEOTIDE SEQUENCE [LARGE SCALE GENOMIC DNA]</scope>
    <source>
        <strain evidence="2">ATCC 33020 / DSM 29468 / JCM 18981 / 11Fe</strain>
    </source>
</reference>
<gene>
    <name evidence="1" type="ORF">AFERRID_26910</name>
</gene>
<dbReference type="Proteomes" id="UP000280188">
    <property type="component" value="Chromosome"/>
</dbReference>
<evidence type="ECO:0000313" key="2">
    <source>
        <dbReference type="Proteomes" id="UP000280188"/>
    </source>
</evidence>
<organism evidence="1 2">
    <name type="scientific">Acidithiobacillus ferridurans</name>
    <dbReference type="NCBI Taxonomy" id="1232575"/>
    <lineage>
        <taxon>Bacteria</taxon>
        <taxon>Pseudomonadati</taxon>
        <taxon>Pseudomonadota</taxon>
        <taxon>Acidithiobacillia</taxon>
        <taxon>Acidithiobacillales</taxon>
        <taxon>Acidithiobacillaceae</taxon>
        <taxon>Acidithiobacillus</taxon>
    </lineage>
</organism>
<sequence>MFGFGENQQQAMQAQCPCCQTQMQDMGTHGIRMGGLTGVLGAGAAMLGGQLASDGEEAFEKKMVVQVFVCPQCHETSLKYIKGL</sequence>
<accession>A0A2Z6IP02</accession>
<dbReference type="KEGG" id="afj:AFERRID_26910"/>
<proteinExistence type="predicted"/>
<evidence type="ECO:0000313" key="1">
    <source>
        <dbReference type="EMBL" id="BBF66473.1"/>
    </source>
</evidence>